<dbReference type="EMBL" id="PQXL01000175">
    <property type="protein sequence ID" value="THV49880.1"/>
    <property type="molecule type" value="Genomic_DNA"/>
</dbReference>
<accession>A0A4S8QY00</accession>
<reference evidence="1 2" key="1">
    <citation type="submission" date="2017-12" db="EMBL/GenBank/DDBJ databases">
        <title>Comparative genomics of Botrytis spp.</title>
        <authorList>
            <person name="Valero-Jimenez C.A."/>
            <person name="Tapia P."/>
            <person name="Veloso J."/>
            <person name="Silva-Moreno E."/>
            <person name="Staats M."/>
            <person name="Valdes J.H."/>
            <person name="Van Kan J.A.L."/>
        </authorList>
    </citation>
    <scope>NUCLEOTIDE SEQUENCE [LARGE SCALE GENOMIC DNA]</scope>
    <source>
        <strain evidence="1 2">MUCL435</strain>
    </source>
</reference>
<evidence type="ECO:0000313" key="2">
    <source>
        <dbReference type="Proteomes" id="UP000308671"/>
    </source>
</evidence>
<dbReference type="AlphaFoldDB" id="A0A4S8QY00"/>
<comment type="caution">
    <text evidence="1">The sequence shown here is derived from an EMBL/GenBank/DDBJ whole genome shotgun (WGS) entry which is preliminary data.</text>
</comment>
<name>A0A4S8QY00_9HELO</name>
<dbReference type="Proteomes" id="UP000308671">
    <property type="component" value="Unassembled WGS sequence"/>
</dbReference>
<gene>
    <name evidence="1" type="ORF">BGAL_0175g00170</name>
</gene>
<dbReference type="OrthoDB" id="10461141at2759"/>
<keyword evidence="2" id="KW-1185">Reference proteome</keyword>
<organism evidence="1 2">
    <name type="scientific">Botrytis galanthina</name>
    <dbReference type="NCBI Taxonomy" id="278940"/>
    <lineage>
        <taxon>Eukaryota</taxon>
        <taxon>Fungi</taxon>
        <taxon>Dikarya</taxon>
        <taxon>Ascomycota</taxon>
        <taxon>Pezizomycotina</taxon>
        <taxon>Leotiomycetes</taxon>
        <taxon>Helotiales</taxon>
        <taxon>Sclerotiniaceae</taxon>
        <taxon>Botrytis</taxon>
    </lineage>
</organism>
<protein>
    <submittedName>
        <fullName evidence="1">Uncharacterized protein</fullName>
    </submittedName>
</protein>
<evidence type="ECO:0000313" key="1">
    <source>
        <dbReference type="EMBL" id="THV49880.1"/>
    </source>
</evidence>
<sequence>MTPVVSDLRRLATSSSLSLPTIPWRREKMHRHDVIWPQAKLNMSFGTSTPRICNERYYYVQDSAYFERSTANAACIVVELLRLSRSVKDLAAWTARSRGGADMNSALRTIARNQGDIDPKLQSLSDQQTKHTISRLHTHPKTLLGASDNIGKDRWKSLVICLVRWQRILPLGFSLTTVIVERMARTDPCS</sequence>
<proteinExistence type="predicted"/>